<organism evidence="1 2">
    <name type="scientific">Paramarasmius palmivorus</name>
    <dbReference type="NCBI Taxonomy" id="297713"/>
    <lineage>
        <taxon>Eukaryota</taxon>
        <taxon>Fungi</taxon>
        <taxon>Dikarya</taxon>
        <taxon>Basidiomycota</taxon>
        <taxon>Agaricomycotina</taxon>
        <taxon>Agaricomycetes</taxon>
        <taxon>Agaricomycetidae</taxon>
        <taxon>Agaricales</taxon>
        <taxon>Marasmiineae</taxon>
        <taxon>Marasmiaceae</taxon>
        <taxon>Paramarasmius</taxon>
    </lineage>
</organism>
<comment type="caution">
    <text evidence="1">The sequence shown here is derived from an EMBL/GenBank/DDBJ whole genome shotgun (WGS) entry which is preliminary data.</text>
</comment>
<reference evidence="1 2" key="1">
    <citation type="submission" date="2024-01" db="EMBL/GenBank/DDBJ databases">
        <title>A draft genome for a cacao thread blight-causing isolate of Paramarasmius palmivorus.</title>
        <authorList>
            <person name="Baruah I.K."/>
            <person name="Bukari Y."/>
            <person name="Amoako-Attah I."/>
            <person name="Meinhardt L.W."/>
            <person name="Bailey B.A."/>
            <person name="Cohen S.P."/>
        </authorList>
    </citation>
    <scope>NUCLEOTIDE SEQUENCE [LARGE SCALE GENOMIC DNA]</scope>
    <source>
        <strain evidence="1 2">GH-12</strain>
    </source>
</reference>
<accession>A0AAW0DHM4</accession>
<evidence type="ECO:0000313" key="2">
    <source>
        <dbReference type="Proteomes" id="UP001383192"/>
    </source>
</evidence>
<dbReference type="AlphaFoldDB" id="A0AAW0DHM4"/>
<evidence type="ECO:0000313" key="1">
    <source>
        <dbReference type="EMBL" id="KAK7050969.1"/>
    </source>
</evidence>
<dbReference type="EMBL" id="JAYKXP010000014">
    <property type="protein sequence ID" value="KAK7050969.1"/>
    <property type="molecule type" value="Genomic_DNA"/>
</dbReference>
<name>A0AAW0DHM4_9AGAR</name>
<sequence length="180" mass="20759">MEALKSSHISPHVRQLDFHSLRPKALENTGALKTMYQKYRAQAAAQTIFLAALASWKNLTFVHFACWRDFFPELWHVLRKEGIRLEEVWVQYAIDDALMQYLASYSGLQSLKLLRFEARSSSSAENFRTKNQQKKVRHGRTDNIGIHVSSLGMHTHVSHDLKSRQVVPDRDAILEGKVAW</sequence>
<keyword evidence="2" id="KW-1185">Reference proteome</keyword>
<dbReference type="Proteomes" id="UP001383192">
    <property type="component" value="Unassembled WGS sequence"/>
</dbReference>
<protein>
    <submittedName>
        <fullName evidence="1">Uncharacterized protein</fullName>
    </submittedName>
</protein>
<proteinExistence type="predicted"/>
<gene>
    <name evidence="1" type="ORF">VNI00_005081</name>
</gene>